<evidence type="ECO:0000313" key="7">
    <source>
        <dbReference type="EMBL" id="KAF7156087.1"/>
    </source>
</evidence>
<dbReference type="Pfam" id="PF13561">
    <property type="entry name" value="adh_short_C2"/>
    <property type="match status" value="1"/>
</dbReference>
<accession>A0A8H6UIY7</accession>
<dbReference type="GO" id="GO:0005777">
    <property type="term" value="C:peroxisome"/>
    <property type="evidence" value="ECO:0007669"/>
    <property type="project" value="TreeGrafter"/>
</dbReference>
<evidence type="ECO:0000256" key="3">
    <source>
        <dbReference type="ARBA" id="ARBA00026117"/>
    </source>
</evidence>
<dbReference type="InterPro" id="IPR002347">
    <property type="entry name" value="SDR_fam"/>
</dbReference>
<keyword evidence="2" id="KW-0560">Oxidoreductase</keyword>
<comment type="catalytic activity">
    <reaction evidence="5">
        <text>a (2E,4Z)-dienoyl-CoA + NADPH + H(+) = a 4,5-saturated-(3E)-enoyl-CoA + NADP(+)</text>
        <dbReference type="Rhea" id="RHEA:61892"/>
        <dbReference type="ChEBI" id="CHEBI:15378"/>
        <dbReference type="ChEBI" id="CHEBI:57783"/>
        <dbReference type="ChEBI" id="CHEBI:58349"/>
        <dbReference type="ChEBI" id="CHEBI:85099"/>
        <dbReference type="ChEBI" id="CHEBI:85493"/>
        <dbReference type="EC" id="1.3.1.124"/>
    </reaction>
</comment>
<evidence type="ECO:0000256" key="6">
    <source>
        <dbReference type="SAM" id="Phobius"/>
    </source>
</evidence>
<dbReference type="InterPro" id="IPR036291">
    <property type="entry name" value="NAD(P)-bd_dom_sf"/>
</dbReference>
<keyword evidence="6" id="KW-0812">Transmembrane</keyword>
<evidence type="ECO:0000256" key="2">
    <source>
        <dbReference type="ARBA" id="ARBA00023002"/>
    </source>
</evidence>
<dbReference type="CDD" id="cd05369">
    <property type="entry name" value="TER_DECR_SDR_a"/>
    <property type="match status" value="1"/>
</dbReference>
<dbReference type="SUPFAM" id="SSF51735">
    <property type="entry name" value="NAD(P)-binding Rossmann-fold domains"/>
    <property type="match status" value="1"/>
</dbReference>
<proteinExistence type="predicted"/>
<dbReference type="AlphaFoldDB" id="A0A8H6UIY7"/>
<sequence length="803" mass="88496">MGRPTNGRPPIRYLMGGEIARAQILPRAVREVITPTFPFNLSNQLETIFDVTCKSSFESEGKYNSDTVKARDATQVATADLCFTRALSLPVLSTVYPFFIFILIFDLFYHHSHAGFHKNSEVSSSANYVRKVQFSRHDRESHPSVLCQYLSPRSETVSKLADLIDSQKVVHVRGTPASGKTTLARLLQKYYKAKKRNSIYIGTWRRELDEYPSVEDDPDLHAWSKLDSMLRTRFDPNMDYLAPGTILIIDEAQGSYSDTLFWNEIIKPQLSNEGLDISFCLFCCYGSPLSGLDMELDNDIRAFTPAHFKLAQRVTLTPQSHPSSPPIGLFFTQSEFTDAAQRLIANSLFQEKFTLRPDAEDYLFSLTNGHPGGLRSVLKYIHDFYRHDIKSSDLSVITKEHVVNSLKRDQDVWDKLTQEPISRSLPQDGLTTEVADLLAKVLEEGNVLSLSYHLVSIHLSGVLNTVDLSRARIYPQFNQDNIVTAEMSLPTEDYISDSWKEGLFTNKVVFCTGGAGTICSAQVRALVHLGADACIVGRNVEKTEKAAKDIATARPGAKVIGIGAVDVRKYDDLKNAVDRCVKELGAVDFVIAGAAGNFLASIQQLSVNAFKSVIDIDVLGSYNTLKATIPHLVESAKKHRVDSETLRPSPLGTGGRIIFVSATIHYRAMPFQAHVAVAKAGIDALSHTVSIEYGPLGVTSNIIAPGPIASTEGLDRLLPSDIKETYTKSQPLGRFGSVRDIADATVYLFSNTGSYVSGQVLVVDGASWRMSSGGAAYGQLQYPDFLLTGDAVQNVKGQKKSKL</sequence>
<dbReference type="EMBL" id="JACBAE010001399">
    <property type="protein sequence ID" value="KAF7156087.1"/>
    <property type="molecule type" value="Genomic_DNA"/>
</dbReference>
<keyword evidence="6" id="KW-0472">Membrane</keyword>
<protein>
    <recommendedName>
        <fullName evidence="3">2,4-dienoyl-CoA reductase [(3E)-enoyl-CoA-producing]</fullName>
        <ecNumber evidence="3">1.3.1.124</ecNumber>
    </recommendedName>
</protein>
<evidence type="ECO:0000256" key="1">
    <source>
        <dbReference type="ARBA" id="ARBA00022857"/>
    </source>
</evidence>
<dbReference type="Gene3D" id="3.40.50.300">
    <property type="entry name" value="P-loop containing nucleotide triphosphate hydrolases"/>
    <property type="match status" value="1"/>
</dbReference>
<dbReference type="GO" id="GO:0009062">
    <property type="term" value="P:fatty acid catabolic process"/>
    <property type="evidence" value="ECO:0007669"/>
    <property type="project" value="InterPro"/>
</dbReference>
<comment type="catalytic activity">
    <reaction evidence="4">
        <text>a (2E,4E)-dienoyl-CoA + NADPH + H(+) = a 4,5-saturated-(3E)-enoyl-CoA + NADP(+)</text>
        <dbReference type="Rhea" id="RHEA:45912"/>
        <dbReference type="ChEBI" id="CHEBI:15378"/>
        <dbReference type="ChEBI" id="CHEBI:57783"/>
        <dbReference type="ChEBI" id="CHEBI:58349"/>
        <dbReference type="ChEBI" id="CHEBI:85101"/>
        <dbReference type="ChEBI" id="CHEBI:85493"/>
        <dbReference type="EC" id="1.3.1.124"/>
    </reaction>
</comment>
<dbReference type="InterPro" id="IPR045017">
    <property type="entry name" value="DECR2-like"/>
</dbReference>
<dbReference type="PRINTS" id="PR00081">
    <property type="entry name" value="GDHRDH"/>
</dbReference>
<dbReference type="PANTHER" id="PTHR43296">
    <property type="entry name" value="PEROXISOMAL 2,4-DIENOYL-COA REDUCTASE"/>
    <property type="match status" value="1"/>
</dbReference>
<keyword evidence="1" id="KW-0521">NADP</keyword>
<dbReference type="SUPFAM" id="SSF52540">
    <property type="entry name" value="P-loop containing nucleoside triphosphate hydrolases"/>
    <property type="match status" value="1"/>
</dbReference>
<dbReference type="GO" id="GO:0008670">
    <property type="term" value="F:2,4-dienoyl-CoA reductase (NADPH) activity"/>
    <property type="evidence" value="ECO:0007669"/>
    <property type="project" value="InterPro"/>
</dbReference>
<reference evidence="7" key="1">
    <citation type="submission" date="2020-06" db="EMBL/GenBank/DDBJ databases">
        <title>Draft genome sequences of strains closely related to Aspergillus parafelis and Aspergillus hiratsukae.</title>
        <authorList>
            <person name="Dos Santos R.A.C."/>
            <person name="Rivero-Menendez O."/>
            <person name="Steenwyk J.L."/>
            <person name="Mead M.E."/>
            <person name="Goldman G.H."/>
            <person name="Alastruey-Izquierdo A."/>
            <person name="Rokas A."/>
        </authorList>
    </citation>
    <scope>NUCLEOTIDE SEQUENCE</scope>
    <source>
        <strain evidence="7">CNM-CM5623</strain>
    </source>
</reference>
<dbReference type="PANTHER" id="PTHR43296:SF2">
    <property type="entry name" value="PEROXISOMAL 2,4-DIENOYL-COA REDUCTASE [(3E)-ENOYL-COA-PRODUCING]"/>
    <property type="match status" value="1"/>
</dbReference>
<keyword evidence="6" id="KW-1133">Transmembrane helix</keyword>
<name>A0A8H6UIY7_9EURO</name>
<dbReference type="InterPro" id="IPR027417">
    <property type="entry name" value="P-loop_NTPase"/>
</dbReference>
<dbReference type="OrthoDB" id="2136131at2759"/>
<dbReference type="Proteomes" id="UP000654922">
    <property type="component" value="Unassembled WGS sequence"/>
</dbReference>
<evidence type="ECO:0000256" key="4">
    <source>
        <dbReference type="ARBA" id="ARBA00048009"/>
    </source>
</evidence>
<feature type="transmembrane region" description="Helical" evidence="6">
    <location>
        <begin position="89"/>
        <end position="109"/>
    </location>
</feature>
<evidence type="ECO:0000256" key="5">
    <source>
        <dbReference type="ARBA" id="ARBA00048340"/>
    </source>
</evidence>
<gene>
    <name evidence="7" type="ORF">CNMCM5623_009229</name>
</gene>
<evidence type="ECO:0000313" key="8">
    <source>
        <dbReference type="Proteomes" id="UP000654922"/>
    </source>
</evidence>
<comment type="caution">
    <text evidence="7">The sequence shown here is derived from an EMBL/GenBank/DDBJ whole genome shotgun (WGS) entry which is preliminary data.</text>
</comment>
<dbReference type="Gene3D" id="3.40.50.720">
    <property type="entry name" value="NAD(P)-binding Rossmann-like Domain"/>
    <property type="match status" value="1"/>
</dbReference>
<dbReference type="EC" id="1.3.1.124" evidence="3"/>
<organism evidence="7 8">
    <name type="scientific">Aspergillus felis</name>
    <dbReference type="NCBI Taxonomy" id="1287682"/>
    <lineage>
        <taxon>Eukaryota</taxon>
        <taxon>Fungi</taxon>
        <taxon>Dikarya</taxon>
        <taxon>Ascomycota</taxon>
        <taxon>Pezizomycotina</taxon>
        <taxon>Eurotiomycetes</taxon>
        <taxon>Eurotiomycetidae</taxon>
        <taxon>Eurotiales</taxon>
        <taxon>Aspergillaceae</taxon>
        <taxon>Aspergillus</taxon>
        <taxon>Aspergillus subgen. Fumigati</taxon>
    </lineage>
</organism>